<evidence type="ECO:0000256" key="12">
    <source>
        <dbReference type="ARBA" id="ARBA00048679"/>
    </source>
</evidence>
<feature type="compositionally biased region" description="Polar residues" evidence="14">
    <location>
        <begin position="1316"/>
        <end position="1325"/>
    </location>
</feature>
<feature type="domain" description="Protein kinase" evidence="15">
    <location>
        <begin position="9"/>
        <end position="278"/>
    </location>
</feature>
<feature type="region of interest" description="Disordered" evidence="14">
    <location>
        <begin position="1388"/>
        <end position="1412"/>
    </location>
</feature>
<feature type="compositionally biased region" description="Polar residues" evidence="14">
    <location>
        <begin position="427"/>
        <end position="451"/>
    </location>
</feature>
<dbReference type="InterPro" id="IPR017441">
    <property type="entry name" value="Protein_kinase_ATP_BS"/>
</dbReference>
<comment type="subcellular location">
    <subcellularLocation>
        <location evidence="1">Cytoplasm</location>
    </subcellularLocation>
</comment>
<evidence type="ECO:0000259" key="15">
    <source>
        <dbReference type="PROSITE" id="PS50011"/>
    </source>
</evidence>
<dbReference type="GO" id="GO:0016055">
    <property type="term" value="P:Wnt signaling pathway"/>
    <property type="evidence" value="ECO:0007669"/>
    <property type="project" value="UniProtKB-KW"/>
</dbReference>
<keyword evidence="10 13" id="KW-0067">ATP-binding</keyword>
<reference evidence="16 17" key="1">
    <citation type="submission" date="2020-02" db="EMBL/GenBank/DDBJ databases">
        <authorList>
            <person name="Ma Q."/>
            <person name="Huang Y."/>
            <person name="Song X."/>
            <person name="Pei D."/>
        </authorList>
    </citation>
    <scope>NUCLEOTIDE SEQUENCE [LARGE SCALE GENOMIC DNA]</scope>
    <source>
        <strain evidence="16">Sxm20200214</strain>
        <tissue evidence="16">Leaf</tissue>
    </source>
</reference>
<proteinExistence type="inferred from homology"/>
<feature type="compositionally biased region" description="Low complexity" evidence="14">
    <location>
        <begin position="301"/>
        <end position="311"/>
    </location>
</feature>
<feature type="compositionally biased region" description="Polar residues" evidence="14">
    <location>
        <begin position="1245"/>
        <end position="1254"/>
    </location>
</feature>
<dbReference type="InterPro" id="IPR008271">
    <property type="entry name" value="Ser/Thr_kinase_AS"/>
</dbReference>
<organism evidence="16 17">
    <name type="scientific">Brassica carinata</name>
    <name type="common">Ethiopian mustard</name>
    <name type="synonym">Abyssinian cabbage</name>
    <dbReference type="NCBI Taxonomy" id="52824"/>
    <lineage>
        <taxon>Eukaryota</taxon>
        <taxon>Viridiplantae</taxon>
        <taxon>Streptophyta</taxon>
        <taxon>Embryophyta</taxon>
        <taxon>Tracheophyta</taxon>
        <taxon>Spermatophyta</taxon>
        <taxon>Magnoliopsida</taxon>
        <taxon>eudicotyledons</taxon>
        <taxon>Gunneridae</taxon>
        <taxon>Pentapetalae</taxon>
        <taxon>rosids</taxon>
        <taxon>malvids</taxon>
        <taxon>Brassicales</taxon>
        <taxon>Brassicaceae</taxon>
        <taxon>Brassiceae</taxon>
        <taxon>Brassica</taxon>
    </lineage>
</organism>
<feature type="compositionally biased region" description="Polar residues" evidence="14">
    <location>
        <begin position="368"/>
        <end position="381"/>
    </location>
</feature>
<dbReference type="CDD" id="cd14125">
    <property type="entry name" value="STKc_CK1_delta_epsilon"/>
    <property type="match status" value="1"/>
</dbReference>
<accession>A0A8X7R6P0</accession>
<dbReference type="EC" id="2.7.11.1" evidence="3"/>
<evidence type="ECO:0000256" key="9">
    <source>
        <dbReference type="ARBA" id="ARBA00022777"/>
    </source>
</evidence>
<feature type="region of interest" description="Disordered" evidence="14">
    <location>
        <begin position="789"/>
        <end position="863"/>
    </location>
</feature>
<dbReference type="FunFam" id="1.10.510.10:FF:000164">
    <property type="entry name" value="Casein kinase 1-like protein"/>
    <property type="match status" value="1"/>
</dbReference>
<feature type="compositionally biased region" description="Polar residues" evidence="14">
    <location>
        <begin position="1216"/>
        <end position="1233"/>
    </location>
</feature>
<dbReference type="GO" id="GO:0005524">
    <property type="term" value="F:ATP binding"/>
    <property type="evidence" value="ECO:0007669"/>
    <property type="project" value="UniProtKB-UniRule"/>
</dbReference>
<evidence type="ECO:0000256" key="2">
    <source>
        <dbReference type="ARBA" id="ARBA00005926"/>
    </source>
</evidence>
<dbReference type="Gene3D" id="1.10.510.10">
    <property type="entry name" value="Transferase(Phosphotransferase) domain 1"/>
    <property type="match status" value="1"/>
</dbReference>
<evidence type="ECO:0000256" key="14">
    <source>
        <dbReference type="SAM" id="MobiDB-lite"/>
    </source>
</evidence>
<evidence type="ECO:0000256" key="10">
    <source>
        <dbReference type="ARBA" id="ARBA00022840"/>
    </source>
</evidence>
<feature type="compositionally biased region" description="Polar residues" evidence="14">
    <location>
        <begin position="1147"/>
        <end position="1166"/>
    </location>
</feature>
<dbReference type="InterPro" id="IPR011009">
    <property type="entry name" value="Kinase-like_dom_sf"/>
</dbReference>
<keyword evidence="5" id="KW-0723">Serine/threonine-protein kinase</keyword>
<evidence type="ECO:0000313" key="17">
    <source>
        <dbReference type="Proteomes" id="UP000886595"/>
    </source>
</evidence>
<feature type="region of interest" description="Disordered" evidence="14">
    <location>
        <begin position="1058"/>
        <end position="1104"/>
    </location>
</feature>
<dbReference type="EMBL" id="JAAMPC010000011">
    <property type="protein sequence ID" value="KAG2282821.1"/>
    <property type="molecule type" value="Genomic_DNA"/>
</dbReference>
<dbReference type="Proteomes" id="UP000886595">
    <property type="component" value="Unassembled WGS sequence"/>
</dbReference>
<dbReference type="Pfam" id="PF00069">
    <property type="entry name" value="Pkinase"/>
    <property type="match status" value="1"/>
</dbReference>
<evidence type="ECO:0000256" key="13">
    <source>
        <dbReference type="PROSITE-ProRule" id="PRU10141"/>
    </source>
</evidence>
<dbReference type="SUPFAM" id="SSF56112">
    <property type="entry name" value="Protein kinase-like (PK-like)"/>
    <property type="match status" value="1"/>
</dbReference>
<dbReference type="InterPro" id="IPR000719">
    <property type="entry name" value="Prot_kinase_dom"/>
</dbReference>
<feature type="region of interest" description="Disordered" evidence="14">
    <location>
        <begin position="1142"/>
        <end position="1290"/>
    </location>
</feature>
<dbReference type="PANTHER" id="PTHR31008">
    <property type="entry name" value="COP1-INTERACTING PROTEIN-RELATED"/>
    <property type="match status" value="1"/>
</dbReference>
<dbReference type="GO" id="GO:0004674">
    <property type="term" value="F:protein serine/threonine kinase activity"/>
    <property type="evidence" value="ECO:0007669"/>
    <property type="project" value="UniProtKB-KW"/>
</dbReference>
<keyword evidence="7" id="KW-0879">Wnt signaling pathway</keyword>
<name>A0A8X7R6P0_BRACI</name>
<evidence type="ECO:0000256" key="7">
    <source>
        <dbReference type="ARBA" id="ARBA00022687"/>
    </source>
</evidence>
<feature type="compositionally biased region" description="Polar residues" evidence="14">
    <location>
        <begin position="1335"/>
        <end position="1345"/>
    </location>
</feature>
<keyword evidence="4" id="KW-0963">Cytoplasm</keyword>
<evidence type="ECO:0000256" key="1">
    <source>
        <dbReference type="ARBA" id="ARBA00004496"/>
    </source>
</evidence>
<comment type="caution">
    <text evidence="16">The sequence shown here is derived from an EMBL/GenBank/DDBJ whole genome shotgun (WGS) entry which is preliminary data.</text>
</comment>
<dbReference type="OrthoDB" id="1928292at2759"/>
<feature type="region of interest" description="Disordered" evidence="14">
    <location>
        <begin position="951"/>
        <end position="979"/>
    </location>
</feature>
<evidence type="ECO:0000256" key="11">
    <source>
        <dbReference type="ARBA" id="ARBA00047899"/>
    </source>
</evidence>
<feature type="compositionally biased region" description="Basic residues" evidence="14">
    <location>
        <begin position="802"/>
        <end position="812"/>
    </location>
</feature>
<feature type="binding site" evidence="13">
    <location>
        <position position="38"/>
    </location>
    <ligand>
        <name>ATP</name>
        <dbReference type="ChEBI" id="CHEBI:30616"/>
    </ligand>
</feature>
<keyword evidence="6" id="KW-0808">Transferase</keyword>
<evidence type="ECO:0000256" key="8">
    <source>
        <dbReference type="ARBA" id="ARBA00022741"/>
    </source>
</evidence>
<keyword evidence="9" id="KW-0418">Kinase</keyword>
<feature type="region of interest" description="Disordered" evidence="14">
    <location>
        <begin position="301"/>
        <end position="457"/>
    </location>
</feature>
<evidence type="ECO:0000256" key="6">
    <source>
        <dbReference type="ARBA" id="ARBA00022679"/>
    </source>
</evidence>
<comment type="similarity">
    <text evidence="2">Belongs to the protein kinase superfamily. CK1 Ser/Thr protein kinase family. Casein kinase I subfamily.</text>
</comment>
<feature type="compositionally biased region" description="Polar residues" evidence="14">
    <location>
        <begin position="390"/>
        <end position="400"/>
    </location>
</feature>
<evidence type="ECO:0000313" key="16">
    <source>
        <dbReference type="EMBL" id="KAG2282821.1"/>
    </source>
</evidence>
<dbReference type="PANTHER" id="PTHR31008:SF23">
    <property type="entry name" value="COP1-INTERACTING PROTEIN 7"/>
    <property type="match status" value="1"/>
</dbReference>
<protein>
    <recommendedName>
        <fullName evidence="3">non-specific serine/threonine protein kinase</fullName>
        <ecNumber evidence="3">2.7.11.1</ecNumber>
    </recommendedName>
</protein>
<comment type="catalytic activity">
    <reaction evidence="12">
        <text>L-seryl-[protein] + ATP = O-phospho-L-seryl-[protein] + ADP + H(+)</text>
        <dbReference type="Rhea" id="RHEA:17989"/>
        <dbReference type="Rhea" id="RHEA-COMP:9863"/>
        <dbReference type="Rhea" id="RHEA-COMP:11604"/>
        <dbReference type="ChEBI" id="CHEBI:15378"/>
        <dbReference type="ChEBI" id="CHEBI:29999"/>
        <dbReference type="ChEBI" id="CHEBI:30616"/>
        <dbReference type="ChEBI" id="CHEBI:83421"/>
        <dbReference type="ChEBI" id="CHEBI:456216"/>
        <dbReference type="EC" id="2.7.11.1"/>
    </reaction>
</comment>
<evidence type="ECO:0000256" key="5">
    <source>
        <dbReference type="ARBA" id="ARBA00022527"/>
    </source>
</evidence>
<keyword evidence="17" id="KW-1185">Reference proteome</keyword>
<dbReference type="SMART" id="SM00220">
    <property type="entry name" value="S_TKc"/>
    <property type="match status" value="1"/>
</dbReference>
<gene>
    <name evidence="16" type="ORF">Bca52824_054041</name>
</gene>
<dbReference type="GO" id="GO:0005737">
    <property type="term" value="C:cytoplasm"/>
    <property type="evidence" value="ECO:0007669"/>
    <property type="project" value="UniProtKB-SubCell"/>
</dbReference>
<keyword evidence="8 13" id="KW-0547">Nucleotide-binding</keyword>
<dbReference type="PROSITE" id="PS00107">
    <property type="entry name" value="PROTEIN_KINASE_ATP"/>
    <property type="match status" value="1"/>
</dbReference>
<feature type="compositionally biased region" description="Basic and acidic residues" evidence="14">
    <location>
        <begin position="1059"/>
        <end position="1073"/>
    </location>
</feature>
<dbReference type="PROSITE" id="PS50011">
    <property type="entry name" value="PROTEIN_KINASE_DOM"/>
    <property type="match status" value="1"/>
</dbReference>
<feature type="region of interest" description="Disordered" evidence="14">
    <location>
        <begin position="1311"/>
        <end position="1345"/>
    </location>
</feature>
<dbReference type="PROSITE" id="PS00108">
    <property type="entry name" value="PROTEIN_KINASE_ST"/>
    <property type="match status" value="1"/>
</dbReference>
<sequence length="1616" mass="179642">MDRVVGGKYKLGRKLGSGSFGELFLGVNVQNGEEVAVKLEPARARHPQLHYESKLYMLLQGGTGIPHLKWYGVEGEYNCMVIDLLGPSLEDLFNYCSRRFNLKTVLMLADQMLNRVEFMHVRGFLHRDIKPDNFLMGLGRKANQVYIIDYGLAKKYRDLQTHKHIPYRENKNLTGTARYASVNTHLGIEQSRRDDLESLGYVLMYFLRGSLPWQGLRAGTKKQKYDKISEKKRLTPVEVLCKSFPPEFTSYFLYVRSLRFEDKPDYPYLKRLFRDLFIREGYQFDYVFDWTILKYPQFGSSSSSSSKPRSSLRPALNPPVPSGERPERPSAAGQDSRDRFSGALEAYARRNGSGSGAVQADRSRPRTSDNVLASSKDTPPQNYERVERPISSTRHASSSRKAIVSSVRATSSADFTENRSARVVPNNGRSSTAQRIQLVPDSTSRPSSSFTRAAPSRTARDSMLQSFELLTIGNGKRKCDLLIIDNGKAEKIATGLLDPFLAHLKTAQDQVSKGGYSIVLKPKDGDNAAWFTKATIQRFVRFVSNPDVLERVYTLETEIMQIREAIGIQYNSEVALPVVEDNLRAKRAESTQGSRPLLQLNEEKAIVLYEPDSHPKQANLSTTSDENSKVQVLKVLETRKKVLQKEQGMAFARAVAAGFQVDDMLPLISFAKSFGASRLMDACLKFMDLWKKKHESGQWLEIEATQPNISPTNASGTMLANAANMRRNSWPGSPENNNDVKSLTNVNKEHVQGQHQHPMYAPWPVHSPPGTFPVFQGYTMQGMPYYPYPSPYPSTDDSRRSSGQRKAKKHHSSCSEDSSGSEDQGREKGKSGRRRRSGKVVIRNINYINSKKQDHSGTESDAEEGAIVVECYNVGKERETKGTEADTGDWQAFQTLLLQDADTEERTGKYDDPLAHDKREAERYQERDTQNGIVTRRIRGSSDSFMVHQRENGFENPSDPLNLKGFDNPRNGLDKRSSSVNMDDDSYIVTREAGSSTRNAIDIGSEISSYHQADGSKRNKISYEPHDLSLMPERETEKLSAGYDPALDFGSKALKKKNNKEAGVTKKSLRDPTTRLSNDAADKRKASGVIRKGRPTKMSPLDEARARADKLRNFKADLLIIKKEKEEEERKRIEGLKIARQKRIAAKSNSTVVGQSQLSAQQTRKNLPNRYSPGAPRASKFSDTEPGSLSSPLQRRLPIRSASLGSGESEKVPKNSKLSSGSKSTGNRLTRSISPLPPSKREGTATGNRLTRSISPLPLSKRDTRISLDSQDESVSRTRPKMGSAPSSAVRSLHMAGSWLTRSISPLPLSKRETRVSLNSQNKSVSRTRRLSEPKTVNNSAPSSAVRSLRTIASKKASDAPEIKKISAIVNYDIAKIASLPELKIKQPKGAEKTKSSASEIEPSGNKNKPLCQNAVDETPVIEKTVVMVLPSSARSISADQTKQEKPKVTMQESSNDLVLVRPETLSDLITETPKFLTIQSVVEKPYEAPHARVSSFEVPCTVHSECSQAPGPSCHSNETAQETVKALAAEKKISEALEKSQTKELATKRLRKLFKFGKKSRSSSTGKYHTKFNSAAAVSSNKDHESAVTAATTSEAFTLKNLISQDETPTAATAS</sequence>
<dbReference type="FunFam" id="3.30.200.20:FF:001135">
    <property type="entry name" value="Casein kinase I isoform alpha"/>
    <property type="match status" value="1"/>
</dbReference>
<comment type="catalytic activity">
    <reaction evidence="11">
        <text>L-threonyl-[protein] + ATP = O-phospho-L-threonyl-[protein] + ADP + H(+)</text>
        <dbReference type="Rhea" id="RHEA:46608"/>
        <dbReference type="Rhea" id="RHEA-COMP:11060"/>
        <dbReference type="Rhea" id="RHEA-COMP:11605"/>
        <dbReference type="ChEBI" id="CHEBI:15378"/>
        <dbReference type="ChEBI" id="CHEBI:30013"/>
        <dbReference type="ChEBI" id="CHEBI:30616"/>
        <dbReference type="ChEBI" id="CHEBI:61977"/>
        <dbReference type="ChEBI" id="CHEBI:456216"/>
        <dbReference type="EC" id="2.7.11.1"/>
    </reaction>
</comment>
<evidence type="ECO:0000256" key="4">
    <source>
        <dbReference type="ARBA" id="ARBA00022490"/>
    </source>
</evidence>
<evidence type="ECO:0000256" key="3">
    <source>
        <dbReference type="ARBA" id="ARBA00012513"/>
    </source>
</evidence>